<dbReference type="SUPFAM" id="SSF75632">
    <property type="entry name" value="Cullin homology domain"/>
    <property type="match status" value="1"/>
</dbReference>
<evidence type="ECO:0000313" key="12">
    <source>
        <dbReference type="Proteomes" id="UP000320475"/>
    </source>
</evidence>
<dbReference type="GO" id="GO:0006950">
    <property type="term" value="P:response to stress"/>
    <property type="evidence" value="ECO:0007669"/>
    <property type="project" value="UniProtKB-ARBA"/>
</dbReference>
<comment type="pathway">
    <text evidence="2">Protein modification; protein ubiquitination.</text>
</comment>
<dbReference type="Gene3D" id="1.20.1310.10">
    <property type="entry name" value="Cullin Repeats"/>
    <property type="match status" value="4"/>
</dbReference>
<evidence type="ECO:0000313" key="11">
    <source>
        <dbReference type="EMBL" id="TPX51075.1"/>
    </source>
</evidence>
<dbReference type="Gene3D" id="3.30.9.10">
    <property type="entry name" value="D-Amino Acid Oxidase, subunit A, domain 2"/>
    <property type="match status" value="1"/>
</dbReference>
<evidence type="ECO:0000256" key="9">
    <source>
        <dbReference type="SAM" id="MobiDB-lite"/>
    </source>
</evidence>
<dbReference type="PROSITE" id="PS50069">
    <property type="entry name" value="CULLIN_2"/>
    <property type="match status" value="1"/>
</dbReference>
<proteinExistence type="inferred from homology"/>
<dbReference type="Proteomes" id="UP000320475">
    <property type="component" value="Unassembled WGS sequence"/>
</dbReference>
<dbReference type="PROSITE" id="PS01256">
    <property type="entry name" value="CULLIN_1"/>
    <property type="match status" value="1"/>
</dbReference>
<dbReference type="SMART" id="SM00182">
    <property type="entry name" value="CULLIN"/>
    <property type="match status" value="1"/>
</dbReference>
<dbReference type="Gene3D" id="3.30.230.130">
    <property type="entry name" value="Cullin, Chain C, Domain 2"/>
    <property type="match status" value="1"/>
</dbReference>
<dbReference type="InterPro" id="IPR016157">
    <property type="entry name" value="Cullin_CS"/>
</dbReference>
<dbReference type="InterPro" id="IPR045093">
    <property type="entry name" value="Cullin"/>
</dbReference>
<dbReference type="SUPFAM" id="SSF46785">
    <property type="entry name" value="Winged helix' DNA-binding domain"/>
    <property type="match status" value="1"/>
</dbReference>
<keyword evidence="6" id="KW-0539">Nucleus</keyword>
<dbReference type="GO" id="GO:0080090">
    <property type="term" value="P:regulation of primary metabolic process"/>
    <property type="evidence" value="ECO:0007669"/>
    <property type="project" value="UniProtKB-ARBA"/>
</dbReference>
<evidence type="ECO:0000256" key="6">
    <source>
        <dbReference type="ARBA" id="ARBA00023242"/>
    </source>
</evidence>
<dbReference type="FunFam" id="1.20.1310.10:FF:000002">
    <property type="entry name" value="cullin-3 isoform X1"/>
    <property type="match status" value="1"/>
</dbReference>
<dbReference type="InterPro" id="IPR059120">
    <property type="entry name" value="Cullin-like_AB"/>
</dbReference>
<dbReference type="GO" id="GO:0000209">
    <property type="term" value="P:protein polyubiquitination"/>
    <property type="evidence" value="ECO:0007669"/>
    <property type="project" value="UniProtKB-ARBA"/>
</dbReference>
<dbReference type="Pfam" id="PF26557">
    <property type="entry name" value="Cullin_AB"/>
    <property type="match status" value="1"/>
</dbReference>
<feature type="region of interest" description="Disordered" evidence="9">
    <location>
        <begin position="1247"/>
        <end position="1266"/>
    </location>
</feature>
<gene>
    <name evidence="11" type="ORF">SeLEV6574_g00546</name>
</gene>
<dbReference type="GO" id="GO:0007165">
    <property type="term" value="P:signal transduction"/>
    <property type="evidence" value="ECO:0007669"/>
    <property type="project" value="UniProtKB-ARBA"/>
</dbReference>
<evidence type="ECO:0000256" key="2">
    <source>
        <dbReference type="ARBA" id="ARBA00004906"/>
    </source>
</evidence>
<comment type="similarity">
    <text evidence="3 7 8">Belongs to the cullin family.</text>
</comment>
<keyword evidence="4" id="KW-1017">Isopeptide bond</keyword>
<dbReference type="SMART" id="SM00884">
    <property type="entry name" value="Cullin_Nedd8"/>
    <property type="match status" value="1"/>
</dbReference>
<comment type="subcellular location">
    <subcellularLocation>
        <location evidence="1">Nucleus</location>
    </subcellularLocation>
</comment>
<dbReference type="GO" id="GO:0006915">
    <property type="term" value="P:apoptotic process"/>
    <property type="evidence" value="ECO:0007669"/>
    <property type="project" value="UniProtKB-ARBA"/>
</dbReference>
<dbReference type="SUPFAM" id="SSF51905">
    <property type="entry name" value="FAD/NAD(P)-binding domain"/>
    <property type="match status" value="1"/>
</dbReference>
<dbReference type="FunFam" id="1.20.1310.10:FF:000001">
    <property type="entry name" value="Cullin 3"/>
    <property type="match status" value="1"/>
</dbReference>
<dbReference type="GO" id="GO:0031625">
    <property type="term" value="F:ubiquitin protein ligase binding"/>
    <property type="evidence" value="ECO:0007669"/>
    <property type="project" value="InterPro"/>
</dbReference>
<dbReference type="FunFam" id="1.10.10.10:FF:000091">
    <property type="entry name" value="Cullin 3"/>
    <property type="match status" value="1"/>
</dbReference>
<evidence type="ECO:0000256" key="3">
    <source>
        <dbReference type="ARBA" id="ARBA00006019"/>
    </source>
</evidence>
<comment type="caution">
    <text evidence="11">The sequence shown here is derived from an EMBL/GenBank/DDBJ whole genome shotgun (WGS) entry which is preliminary data.</text>
</comment>
<dbReference type="Gene3D" id="6.10.280.240">
    <property type="match status" value="1"/>
</dbReference>
<evidence type="ECO:0000256" key="1">
    <source>
        <dbReference type="ARBA" id="ARBA00004123"/>
    </source>
</evidence>
<feature type="region of interest" description="Disordered" evidence="9">
    <location>
        <begin position="898"/>
        <end position="919"/>
    </location>
</feature>
<dbReference type="VEuPathDB" id="FungiDB:SeMB42_g01414"/>
<evidence type="ECO:0000256" key="4">
    <source>
        <dbReference type="ARBA" id="ARBA00022499"/>
    </source>
</evidence>
<dbReference type="InterPro" id="IPR036390">
    <property type="entry name" value="WH_DNA-bd_sf"/>
</dbReference>
<name>A0A507DIC9_9FUNG</name>
<reference evidence="11 12" key="1">
    <citation type="journal article" date="2019" name="Sci. Rep.">
        <title>Comparative genomics of chytrid fungi reveal insights into the obligate biotrophic and pathogenic lifestyle of Synchytrium endobioticum.</title>
        <authorList>
            <person name="van de Vossenberg B.T.L.H."/>
            <person name="Warris S."/>
            <person name="Nguyen H.D.T."/>
            <person name="van Gent-Pelzer M.P.E."/>
            <person name="Joly D.L."/>
            <person name="van de Geest H.C."/>
            <person name="Bonants P.J.M."/>
            <person name="Smith D.S."/>
            <person name="Levesque C.A."/>
            <person name="van der Lee T.A.J."/>
        </authorList>
    </citation>
    <scope>NUCLEOTIDE SEQUENCE [LARGE SCALE GENOMIC DNA]</scope>
    <source>
        <strain evidence="11 12">LEV6574</strain>
    </source>
</reference>
<protein>
    <recommendedName>
        <fullName evidence="10">Cullin family profile domain-containing protein</fullName>
    </recommendedName>
</protein>
<dbReference type="Gene3D" id="3.50.50.60">
    <property type="entry name" value="FAD/NAD(P)-binding domain"/>
    <property type="match status" value="1"/>
</dbReference>
<dbReference type="SUPFAM" id="SSF74788">
    <property type="entry name" value="Cullin repeat-like"/>
    <property type="match status" value="1"/>
</dbReference>
<dbReference type="Gene3D" id="1.10.10.10">
    <property type="entry name" value="Winged helix-like DNA-binding domain superfamily/Winged helix DNA-binding domain"/>
    <property type="match status" value="1"/>
</dbReference>
<dbReference type="GO" id="GO:0031461">
    <property type="term" value="C:cullin-RING ubiquitin ligase complex"/>
    <property type="evidence" value="ECO:0007669"/>
    <property type="project" value="InterPro"/>
</dbReference>
<dbReference type="GO" id="GO:0010468">
    <property type="term" value="P:regulation of gene expression"/>
    <property type="evidence" value="ECO:0007669"/>
    <property type="project" value="UniProtKB-ARBA"/>
</dbReference>
<dbReference type="InterPro" id="IPR006076">
    <property type="entry name" value="FAD-dep_OxRdtase"/>
</dbReference>
<dbReference type="InterPro" id="IPR036188">
    <property type="entry name" value="FAD/NAD-bd_sf"/>
</dbReference>
<dbReference type="GO" id="GO:0005737">
    <property type="term" value="C:cytoplasm"/>
    <property type="evidence" value="ECO:0007669"/>
    <property type="project" value="UniProtKB-ARBA"/>
</dbReference>
<organism evidence="11 12">
    <name type="scientific">Synchytrium endobioticum</name>
    <dbReference type="NCBI Taxonomy" id="286115"/>
    <lineage>
        <taxon>Eukaryota</taxon>
        <taxon>Fungi</taxon>
        <taxon>Fungi incertae sedis</taxon>
        <taxon>Chytridiomycota</taxon>
        <taxon>Chytridiomycota incertae sedis</taxon>
        <taxon>Chytridiomycetes</taxon>
        <taxon>Synchytriales</taxon>
        <taxon>Synchytriaceae</taxon>
        <taxon>Synchytrium</taxon>
    </lineage>
</organism>
<dbReference type="InterPro" id="IPR016159">
    <property type="entry name" value="Cullin_repeat-like_dom_sf"/>
</dbReference>
<dbReference type="GO" id="GO:0000278">
    <property type="term" value="P:mitotic cell cycle"/>
    <property type="evidence" value="ECO:0007669"/>
    <property type="project" value="UniProtKB-ARBA"/>
</dbReference>
<dbReference type="FunFam" id="1.20.1310.10:FF:000006">
    <property type="entry name" value="Cullin 3"/>
    <property type="match status" value="1"/>
</dbReference>
<dbReference type="PANTHER" id="PTHR11932">
    <property type="entry name" value="CULLIN"/>
    <property type="match status" value="1"/>
</dbReference>
<dbReference type="InterPro" id="IPR036388">
    <property type="entry name" value="WH-like_DNA-bd_sf"/>
</dbReference>
<evidence type="ECO:0000256" key="5">
    <source>
        <dbReference type="ARBA" id="ARBA00022843"/>
    </source>
</evidence>
<feature type="domain" description="Cullin family profile" evidence="10">
    <location>
        <begin position="966"/>
        <end position="1201"/>
    </location>
</feature>
<dbReference type="InterPro" id="IPR036317">
    <property type="entry name" value="Cullin_homology_sf"/>
</dbReference>
<sequence length="1342" mass="150315">MIQDTNSEIVIVGSGTFGLSTAVALKKRGYAVKVLDRCTVPVEDAASTDVSKVIRADYGDDILYQALGHQAIDEWQKWHQDSMSKSNTPLFELCGALFLSDTPELVGSSASTVANFIKHGYGSSIEVINNHNFEDFKKRYPGLKETFQRVKSGYLSKRAGWAHAATAIAYLAVKAQEIGVVFIEGRGGTFTEFITDNNVTVGVVTKDQRRHYGRVIIACGSWTPCILPEVSDMGVVATGQAVIHLKVPEPLREKYSAKNFPLWLTDIAQDVTDFIDLSGYYGFPANKDGIMKIAKHGAGYTNFLTTPYSKKPVSAPQTSVTNPKQTIPLDSVRLFRTFLEKYMPEVNTFDIVGTRLCWYTGSWDGHFLIDHVPGRSGVFVATAGSGHAFKFTPVLGDVIADIFERKPTSYTKTFKWRLQHGPITVGEGEGEVERAAKKGRKALQEHRMARNDELLAAKEDVVGVKAMLQSLVLGPCCIHRTYLSPSSHSIKRPLVMSSANRRPKTGAKIKPVRKGDSQFDETWAKLSTAIREIYRKNASALSFEELYRNAYNMVLNKHGDKLYNGVKDVIGEHLDNVVGNNIAPLFPQTVNNSTTGSDILTGGLAFLRQIKDVWEDHTTCMLMIRDILMYMDRVYVKTAGLPIVYEMGLELFRDRVVRSDTHPILSHHLNDTLLYEIRRERSGESIERQVVKSIIEMMLILPSALERVPANNKLVTTGGSTVYEADFEPAFLHSSTSFYVTESTQYLREPNATEYLKQVERRLMEEEERTKHYLSSATEPKIRTIVEQETIYNHVKTIIDMEGSGLIPMIEFDKYDDLSRMYKLFGRVSNGHTLMKKGVAEHLQHLGKCLNETLGGLPPTTDMSEANGTSNSFRTGVANTTSTTEIAKGTSTLTMDAEDDATGAQGDTANSSSAAGGGPSPLKWVEAILQLKDKFDAILDRSVGKDKSFQTDMNSALEAVINKNTRSPEFVSLFIDENLRKGLKGKSEEEAEIILDKTITIFRFIHEKDVFERYYKQHLAKRLLFGRSISDDVEKSMIAKLKVECGYQFTTKLEGMFQDMRMSTDTQADFRTYTNNIANAPATNVDLSVSVLTSTFWPISNTSSTCIYPQEISIIMEHFQKFYLGRHSGRRLTWLPNMGTADLRAQFSKAKKELNLSTHGMLVLVGVFNRVADGEWVSYQRIQDETQIPESDLRRCLQSLAVAKFKILLKKAKGREVGRGDEFQVNANFTHQLQKIKILTIASASSGTTGSTNNQMENETERGETTAKIEEQRKHVVEAAIVRVMKARQRMMHNDLVIEVTKQLSGRFAPEPAAVKKRIEGLIEREYLERDKADRKLYVYCA</sequence>
<evidence type="ECO:0000256" key="8">
    <source>
        <dbReference type="RuleBase" id="RU003829"/>
    </source>
</evidence>
<dbReference type="OrthoDB" id="27073at2759"/>
<dbReference type="InterPro" id="IPR001373">
    <property type="entry name" value="Cullin_N"/>
</dbReference>
<evidence type="ECO:0000259" key="10">
    <source>
        <dbReference type="PROSITE" id="PS50069"/>
    </source>
</evidence>
<dbReference type="GO" id="GO:0005634">
    <property type="term" value="C:nucleus"/>
    <property type="evidence" value="ECO:0007669"/>
    <property type="project" value="UniProtKB-SubCell"/>
</dbReference>
<dbReference type="InterPro" id="IPR016158">
    <property type="entry name" value="Cullin_homology"/>
</dbReference>
<dbReference type="GO" id="GO:0043161">
    <property type="term" value="P:proteasome-mediated ubiquitin-dependent protein catabolic process"/>
    <property type="evidence" value="ECO:0007669"/>
    <property type="project" value="UniProtKB-ARBA"/>
</dbReference>
<dbReference type="InterPro" id="IPR019559">
    <property type="entry name" value="Cullin_neddylation_domain"/>
</dbReference>
<keyword evidence="5" id="KW-0832">Ubl conjugation</keyword>
<dbReference type="Pfam" id="PF01266">
    <property type="entry name" value="DAO"/>
    <property type="match status" value="1"/>
</dbReference>
<dbReference type="EMBL" id="QEAM01000009">
    <property type="protein sequence ID" value="TPX51075.1"/>
    <property type="molecule type" value="Genomic_DNA"/>
</dbReference>
<evidence type="ECO:0000256" key="7">
    <source>
        <dbReference type="PROSITE-ProRule" id="PRU00330"/>
    </source>
</evidence>
<dbReference type="Pfam" id="PF10557">
    <property type="entry name" value="Cullin_Nedd8"/>
    <property type="match status" value="1"/>
</dbReference>
<accession>A0A507DIC9</accession>
<dbReference type="Pfam" id="PF00888">
    <property type="entry name" value="Cullin"/>
    <property type="match status" value="1"/>
</dbReference>